<dbReference type="GO" id="GO:0006508">
    <property type="term" value="P:proteolysis"/>
    <property type="evidence" value="ECO:0007669"/>
    <property type="project" value="UniProtKB-KW"/>
</dbReference>
<dbReference type="InterPro" id="IPR021109">
    <property type="entry name" value="Peptidase_aspartic_dom_sf"/>
</dbReference>
<evidence type="ECO:0000256" key="8">
    <source>
        <dbReference type="SAM" id="MobiDB-lite"/>
    </source>
</evidence>
<feature type="active site" evidence="7">
    <location>
        <position position="378"/>
    </location>
</feature>
<keyword evidence="2" id="KW-0645">Protease</keyword>
<keyword evidence="4" id="KW-0064">Aspartyl protease</keyword>
<dbReference type="InterPro" id="IPR033121">
    <property type="entry name" value="PEPTIDASE_A1"/>
</dbReference>
<dbReference type="FunFam" id="2.40.70.10:FF:000013">
    <property type="entry name" value="Aspartyl protease AED1"/>
    <property type="match status" value="1"/>
</dbReference>
<protein>
    <recommendedName>
        <fullName evidence="9">Peptidase A1 domain-containing protein</fullName>
    </recommendedName>
</protein>
<dbReference type="InterPro" id="IPR032861">
    <property type="entry name" value="TAXi_N"/>
</dbReference>
<dbReference type="CDD" id="cd05472">
    <property type="entry name" value="cnd41_like"/>
    <property type="match status" value="1"/>
</dbReference>
<feature type="region of interest" description="Disordered" evidence="8">
    <location>
        <begin position="1"/>
        <end position="23"/>
    </location>
</feature>
<sequence>MQNQTKKQSKRAEASDYTDNPKKCTDCGGGVRTSAVGCALQEGKGTAENRPHHHLVQINSLLASNVCHSIAEAPHQKKAASLKVVHRHGPCSHLNKNGENHTPIDHAKILEEDQFRVNSIHYGLSKKSGDLDLQGSKTDSTVPAKSGQTIGSANYIVTVGLGTPKKQLSLVFDTGSGLTWTQCEPCVRYCYKQQEPIFQPLQSTSYANISCASDLCDAIESSTGRSPGCTSSTCTYAIVYGDNSFSVGYLSKERLTLASSDVFENFYFGCGQYNRGLFRGFAGLLGLSRDQFSLVGQTAKKYDQYFSYCLPSSPSKTGYLSFGYNNYGRRRKAVKFTPLSSLNEDTQFYFLDMTGISVGGKTMPIATSVFSTAGTIIDSGTVITRLPPKAYDAVRKAFRELMSDYPLTESASILDTCYDFSNYDSIFIPKISFFFRGGVEVEVDISGIFIAASVSQVCLALAGNSDDSVVGIFGNIQQLTWEVAYDVGRGRVGFSPSGCQ</sequence>
<evidence type="ECO:0000256" key="6">
    <source>
        <dbReference type="ARBA" id="ARBA00023157"/>
    </source>
</evidence>
<evidence type="ECO:0000256" key="2">
    <source>
        <dbReference type="ARBA" id="ARBA00022670"/>
    </source>
</evidence>
<evidence type="ECO:0000313" key="10">
    <source>
        <dbReference type="EMBL" id="GMN45583.1"/>
    </source>
</evidence>
<dbReference type="GO" id="GO:0004190">
    <property type="term" value="F:aspartic-type endopeptidase activity"/>
    <property type="evidence" value="ECO:0007669"/>
    <property type="project" value="UniProtKB-KW"/>
</dbReference>
<comment type="caution">
    <text evidence="10">The sequence shown here is derived from an EMBL/GenBank/DDBJ whole genome shotgun (WGS) entry which is preliminary data.</text>
</comment>
<evidence type="ECO:0000256" key="3">
    <source>
        <dbReference type="ARBA" id="ARBA00022729"/>
    </source>
</evidence>
<organism evidence="10 11">
    <name type="scientific">Ficus carica</name>
    <name type="common">Common fig</name>
    <dbReference type="NCBI Taxonomy" id="3494"/>
    <lineage>
        <taxon>Eukaryota</taxon>
        <taxon>Viridiplantae</taxon>
        <taxon>Streptophyta</taxon>
        <taxon>Embryophyta</taxon>
        <taxon>Tracheophyta</taxon>
        <taxon>Spermatophyta</taxon>
        <taxon>Magnoliopsida</taxon>
        <taxon>eudicotyledons</taxon>
        <taxon>Gunneridae</taxon>
        <taxon>Pentapetalae</taxon>
        <taxon>rosids</taxon>
        <taxon>fabids</taxon>
        <taxon>Rosales</taxon>
        <taxon>Moraceae</taxon>
        <taxon>Ficeae</taxon>
        <taxon>Ficus</taxon>
    </lineage>
</organism>
<dbReference type="PANTHER" id="PTHR13683">
    <property type="entry name" value="ASPARTYL PROTEASES"/>
    <property type="match status" value="1"/>
</dbReference>
<keyword evidence="5" id="KW-0378">Hydrolase</keyword>
<dbReference type="FunFam" id="2.40.70.10:FF:000021">
    <property type="entry name" value="Aspartyl protease AED1"/>
    <property type="match status" value="1"/>
</dbReference>
<dbReference type="InterPro" id="IPR001461">
    <property type="entry name" value="Aspartic_peptidase_A1"/>
</dbReference>
<proteinExistence type="inferred from homology"/>
<comment type="similarity">
    <text evidence="1">Belongs to the peptidase A1 family.</text>
</comment>
<evidence type="ECO:0000259" key="9">
    <source>
        <dbReference type="PROSITE" id="PS51767"/>
    </source>
</evidence>
<name>A0AA88AGN6_FICCA</name>
<dbReference type="AlphaFoldDB" id="A0AA88AGN6"/>
<gene>
    <name evidence="10" type="ORF">TIFTF001_014774</name>
</gene>
<accession>A0AA88AGN6</accession>
<dbReference type="Pfam" id="PF14543">
    <property type="entry name" value="TAXi_N"/>
    <property type="match status" value="1"/>
</dbReference>
<evidence type="ECO:0000256" key="7">
    <source>
        <dbReference type="PIRSR" id="PIRSR601461-1"/>
    </source>
</evidence>
<dbReference type="PROSITE" id="PS51767">
    <property type="entry name" value="PEPTIDASE_A1"/>
    <property type="match status" value="1"/>
</dbReference>
<feature type="active site" evidence="7">
    <location>
        <position position="173"/>
    </location>
</feature>
<dbReference type="InterPro" id="IPR032799">
    <property type="entry name" value="TAXi_C"/>
</dbReference>
<keyword evidence="6" id="KW-1015">Disulfide bond</keyword>
<evidence type="ECO:0000256" key="1">
    <source>
        <dbReference type="ARBA" id="ARBA00007447"/>
    </source>
</evidence>
<keyword evidence="11" id="KW-1185">Reference proteome</keyword>
<evidence type="ECO:0000256" key="5">
    <source>
        <dbReference type="ARBA" id="ARBA00022801"/>
    </source>
</evidence>
<dbReference type="SUPFAM" id="SSF50630">
    <property type="entry name" value="Acid proteases"/>
    <property type="match status" value="1"/>
</dbReference>
<evidence type="ECO:0000256" key="4">
    <source>
        <dbReference type="ARBA" id="ARBA00022750"/>
    </source>
</evidence>
<evidence type="ECO:0000313" key="11">
    <source>
        <dbReference type="Proteomes" id="UP001187192"/>
    </source>
</evidence>
<dbReference type="Proteomes" id="UP001187192">
    <property type="component" value="Unassembled WGS sequence"/>
</dbReference>
<dbReference type="EMBL" id="BTGU01000020">
    <property type="protein sequence ID" value="GMN45583.1"/>
    <property type="molecule type" value="Genomic_DNA"/>
</dbReference>
<feature type="compositionally biased region" description="Basic and acidic residues" evidence="8">
    <location>
        <begin position="10"/>
        <end position="23"/>
    </location>
</feature>
<dbReference type="Gene3D" id="2.40.70.10">
    <property type="entry name" value="Acid Proteases"/>
    <property type="match status" value="2"/>
</dbReference>
<keyword evidence="3" id="KW-0732">Signal</keyword>
<feature type="domain" description="Peptidase A1" evidence="9">
    <location>
        <begin position="155"/>
        <end position="495"/>
    </location>
</feature>
<dbReference type="Pfam" id="PF14541">
    <property type="entry name" value="TAXi_C"/>
    <property type="match status" value="1"/>
</dbReference>
<dbReference type="PANTHER" id="PTHR13683:SF750">
    <property type="entry name" value="ASPARTYL PROTEASE AED1"/>
    <property type="match status" value="1"/>
</dbReference>
<reference evidence="10" key="1">
    <citation type="submission" date="2023-07" db="EMBL/GenBank/DDBJ databases">
        <title>draft genome sequence of fig (Ficus carica).</title>
        <authorList>
            <person name="Takahashi T."/>
            <person name="Nishimura K."/>
        </authorList>
    </citation>
    <scope>NUCLEOTIDE SEQUENCE</scope>
</reference>
<dbReference type="InterPro" id="IPR033873">
    <property type="entry name" value="CND41-like"/>
</dbReference>